<evidence type="ECO:0000313" key="2">
    <source>
        <dbReference type="EMBL" id="TNN23022.1"/>
    </source>
</evidence>
<organism evidence="2 3">
    <name type="scientific">Liparis tanakae</name>
    <name type="common">Tanaka's snailfish</name>
    <dbReference type="NCBI Taxonomy" id="230148"/>
    <lineage>
        <taxon>Eukaryota</taxon>
        <taxon>Metazoa</taxon>
        <taxon>Chordata</taxon>
        <taxon>Craniata</taxon>
        <taxon>Vertebrata</taxon>
        <taxon>Euteleostomi</taxon>
        <taxon>Actinopterygii</taxon>
        <taxon>Neopterygii</taxon>
        <taxon>Teleostei</taxon>
        <taxon>Neoteleostei</taxon>
        <taxon>Acanthomorphata</taxon>
        <taxon>Eupercaria</taxon>
        <taxon>Perciformes</taxon>
        <taxon>Cottioidei</taxon>
        <taxon>Cottales</taxon>
        <taxon>Liparidae</taxon>
        <taxon>Liparis</taxon>
    </lineage>
</organism>
<gene>
    <name evidence="2" type="primary">snx14_1</name>
    <name evidence="2" type="ORF">EYF80_066861</name>
</gene>
<dbReference type="AlphaFoldDB" id="A0A4Z2E3S4"/>
<keyword evidence="1" id="KW-0472">Membrane</keyword>
<keyword evidence="1" id="KW-1133">Transmembrane helix</keyword>
<dbReference type="OrthoDB" id="8929056at2759"/>
<feature type="transmembrane region" description="Helical" evidence="1">
    <location>
        <begin position="47"/>
        <end position="65"/>
    </location>
</feature>
<name>A0A4Z2E3S4_9TELE</name>
<accession>A0A4Z2E3S4</accession>
<sequence length="114" mass="12474">MAGLLSSVKRGLQLEALREAGRQYPVFCFVLLAMASLTLLLTRFLHVLMVFWSFLAGVATFYCSLGPESLLPNVFFSAGPRRGVSPLGLTRLGPEGSRCSALLLTIHRGFKLIM</sequence>
<dbReference type="Proteomes" id="UP000314294">
    <property type="component" value="Unassembled WGS sequence"/>
</dbReference>
<keyword evidence="1" id="KW-0812">Transmembrane</keyword>
<keyword evidence="3" id="KW-1185">Reference proteome</keyword>
<dbReference type="EMBL" id="SRLO01020117">
    <property type="protein sequence ID" value="TNN23022.1"/>
    <property type="molecule type" value="Genomic_DNA"/>
</dbReference>
<evidence type="ECO:0000256" key="1">
    <source>
        <dbReference type="SAM" id="Phobius"/>
    </source>
</evidence>
<proteinExistence type="predicted"/>
<reference evidence="2 3" key="1">
    <citation type="submission" date="2019-03" db="EMBL/GenBank/DDBJ databases">
        <title>First draft genome of Liparis tanakae, snailfish: a comprehensive survey of snailfish specific genes.</title>
        <authorList>
            <person name="Kim W."/>
            <person name="Song I."/>
            <person name="Jeong J.-H."/>
            <person name="Kim D."/>
            <person name="Kim S."/>
            <person name="Ryu S."/>
            <person name="Song J.Y."/>
            <person name="Lee S.K."/>
        </authorList>
    </citation>
    <scope>NUCLEOTIDE SEQUENCE [LARGE SCALE GENOMIC DNA]</scope>
    <source>
        <tissue evidence="2">Muscle</tissue>
    </source>
</reference>
<feature type="transmembrane region" description="Helical" evidence="1">
    <location>
        <begin position="24"/>
        <end position="41"/>
    </location>
</feature>
<evidence type="ECO:0000313" key="3">
    <source>
        <dbReference type="Proteomes" id="UP000314294"/>
    </source>
</evidence>
<protein>
    <submittedName>
        <fullName evidence="2">Sorting nexin-14</fullName>
    </submittedName>
</protein>
<comment type="caution">
    <text evidence="2">The sequence shown here is derived from an EMBL/GenBank/DDBJ whole genome shotgun (WGS) entry which is preliminary data.</text>
</comment>